<proteinExistence type="predicted"/>
<sequence length="2731" mass="302141">MGDEVALTKPQNGKRGEATASLGSAKIQVEPAQGYFVNFDVDTTYAIPFTVRNLSHEMLRLRFTQPSNQRVFCINTDSVNLAPGLSHVIEAEFITHVPQDYEDSFVVFTNNESVTVPLIAKCCPDLEFPLTLDFGRVERTRRGLLKTLCLKNRGRREVRVTLSVEEGSSPTTVKLNPPLCVVPPLSASNVYVELLHPTVGRHRIPVNLNVEGEAEGKTVDVTVDVVDCRGTLLDIDTREELHALNFSKTYAGTKCKIEVDVRNESKQSVSFAFQSLNEGSGEEFSPFTFIPQQGRLAPRETRRVVVVFAPPMKHSPTDWACKRDKKEAVNESFESLYSLLFVETEFVHTLRVSGTSTTTVAWLSQPVVDFGACPMNDYRDVVVQVHNGHKDTPLHFKFPRVAYFSIEPYEGRVVANSTCDVRLSFRPRRLGVFNEKLDVVFNETCKASLSLSGVAASLLPQRKPIGGINKLPQDFKRPLKLVQPTSPVKCAAAPPSVYANLAEVDLGMLPAEGLDPIEPEIPTTANLRRGANGISSMREGEHLSPVTLDAQTLIRKVYKEAPANASERRDCRRELQPMDLLRIAAPIKALEFQRVTVGSSSTKPFFLYNGTGGAILATMPVEESNVTFSPQAQVIPPSRAGVFDVTFCSSVVQAFKQVLQLTINSRHLLRFTLQADVVPVEVSLSRDDVALHFSYFSEEPVARSTVVLSNHGNNEALYTWVFESNSDSGVNSNCNTGSPFAIDPMSGSIPPLSKVTANVTFSPPFGILEASVRALLQVKDANKVKMLNISGFIARTNCVWSRISYGPSNAMTIRGGRTTPVNPLDTLVELYRAPVGKQTPTSVMLQNRGANIAFFSFEGVPEWLTVSPANGRVGPCESEEISLVVYHELPELLRATVTCCVRGMTRPLKLTVTVEMCVASLDVVWPERRDGEVILDFGTLYIGTEKALPVQFRNTSEVSAVILVDLRQNTEYSFRRPEDYHGGTVLETTVEATASKAGDSFNVSPASLEWCGCGKPVSGLSYITIPPMCESTVLVVYRPVTVTGDDGRFFVSWRHIGASTKNPIVPLAIAAKSLPSRVAVTPQMLEFPCTVVGSPAIPMQITIENACGTQMRWRLMPAEKDFATSRSHENDGASVDSSVTDTPPRIGQSLFRMNPSSGVLAPFASQQIHATFVPRAVGFHSELYGIYVDEEQEQQCADLRVSGSAARPRLLCNKENLVFPAIPLNVSVRETIYITNDGFDSIEVFYNAVEPGPLTVTFPRGSYMRLHGRIPVEIVFSSSRPVSFASSITFTSNRGETLTLPFKGTSIGSFLTVAPYVLHNFSISQIAMAGWDENWMEPFLYSEQRDALGAVPMPTPKIANPAAFSGTSSARAGRFTLTDATWQSFHARHKVDNLRHWLNYNVFVDPVSDLITSLQQSDGRMLIDSPFGLRMNKSLRHSYCSDHPGNKSLNALDSLTSLLKSYGACLNEVHLPYLMAYDNYVRYMKETGSDVITETEFGSRAFHSWMVVLLQFIRVVFLPKLDLSNLLGLYPGLRSYLPMDKWDTPSFKNALRCSNVFSPEESLLLHWVAHNLRKCVDDGTLKCSFRHIRRFEDLNDCVGVASCIFVFVPSAAVYVSANRLVSDPTSQSELEANARALVSALTYVGLPIRLNNPFEVLDYGPMDWLLLVSTLFLYLPRFIPSGEITMEGKLLEPTTRSVEVSNTSKSVRVYTVEMSNPAFRATPREFTVDPGNTVRLQVEVMLRFGRPITGECILIDSASDVVCERVPMVFHLKALPNNEPLHVIHLQVPLYNVVHHEVQVDSPFPQSCVATLRLSQGYENNGGYSEGDYGKSLQSAFYVSTGVLPFSPGDSTKVSVQFAPCARGKYEARLTFHDAQQGEFSILLIGECIPPKPTDKAVARAEINDGCCTSVMVKLRNVPFERMISSLENFHLSTTARGAKGTQLPDLVGVEYSVMFVNESFLGPSPFFSGPEKVMFSSGESALELPFSFRPKFVGEYNGFIVLASVYDVRTIQLNCRGIPVGEKSILRFSCPARQCITQRVPIVNTSRENWLITATIEGDSFSGPRELSVQRGKSRQYPLRYSPAWVASDTGSLVLLNNETGERRTYILYGEAEEPLSEDMISVECKAREKRTVMLAVPEIQCCDTTYSVEMDLSFARGPSTHFVARGTTSKYELVLSPLIGGTYTGRIIFRAPGGRFVWYAIEVIVNAPEKEGTVNISTETSTPVTADVSIHNPTNKTILFSVLRFGSGLFGENTIMVDAGESAMYSLLFVPSHTGSYEGRLAFCNEEVGEFWYEVCMNVVEAVPEDITFSSEISVPQVMRVRIPNNTATELQLFVTNTNTRNFSVVPSLPKVPPYSQLTVDIVYKPTAVDKVQEAMIKLFNHELGEWRYACRGVGRPPAESAPVECVCEVWRKLSVTLKVRNPFEGPFVPRIRLVCDGEPFFSISPSQNHQPIAPGSEGSISLIYAPGTVGRHDATVFVSPMNVTDEVQDVVWKFPLRGFAEWRSHDPPIRIRCTARCQAEETIRLKVPGLVEGSAKNVTVTLHLETQQQYAAAVRSSLFCKVDAENSTTGVLLLNMRFVPLRPFIAMADLVVRAERDATWRHPVVLEATRAEYDDVLTIRSPYRTASVLTFEIYNVFPHASTFAAFFTPDSSRDLSIGVARGVLQPFIVGQRNANAGTTMQVIFAPSARVPQVEGTLVVDTEEMQWLFKIIGKLENRNSLRIAEEQAR</sequence>
<evidence type="ECO:0000259" key="8">
    <source>
        <dbReference type="Pfam" id="PF24529"/>
    </source>
</evidence>
<dbReference type="PANTHER" id="PTHR45912">
    <property type="entry name" value="CILIA- AND FLAGELLA-ASSOCIATED PROTEIN 47"/>
    <property type="match status" value="1"/>
</dbReference>
<dbReference type="PANTHER" id="PTHR45912:SF3">
    <property type="entry name" value="CILIA- AND FLAGELLA-ASSOCIATED PROTEIN 47"/>
    <property type="match status" value="1"/>
</dbReference>
<evidence type="ECO:0000256" key="6">
    <source>
        <dbReference type="SAM" id="MobiDB-lite"/>
    </source>
</evidence>
<keyword evidence="5" id="KW-0966">Cell projection</keyword>
<dbReference type="Pfam" id="PF26579">
    <property type="entry name" value="Ig_CFAP47"/>
    <property type="match status" value="1"/>
</dbReference>
<dbReference type="EMBL" id="HE573022">
    <property type="protein sequence ID" value="CCC48221.1"/>
    <property type="molecule type" value="Genomic_DNA"/>
</dbReference>
<dbReference type="InterPro" id="IPR058952">
    <property type="entry name" value="Ig_CFAP47"/>
</dbReference>
<dbReference type="GO" id="GO:0005929">
    <property type="term" value="C:cilium"/>
    <property type="evidence" value="ECO:0007669"/>
    <property type="project" value="TreeGrafter"/>
</dbReference>
<dbReference type="InterPro" id="IPR053879">
    <property type="entry name" value="HYDIN_VesB_CFA65-like_Ig"/>
</dbReference>
<feature type="domain" description="Cilia- and flagella-associated protein 47" evidence="8">
    <location>
        <begin position="1377"/>
        <end position="1520"/>
    </location>
</feature>
<feature type="domain" description="HYDIN/VesB/CFA65-like Ig-like" evidence="7">
    <location>
        <begin position="364"/>
        <end position="448"/>
    </location>
</feature>
<organism evidence="10">
    <name type="scientific">Trypanosoma vivax (strain Y486)</name>
    <dbReference type="NCBI Taxonomy" id="1055687"/>
    <lineage>
        <taxon>Eukaryota</taxon>
        <taxon>Discoba</taxon>
        <taxon>Euglenozoa</taxon>
        <taxon>Kinetoplastea</taxon>
        <taxon>Metakinetoplastina</taxon>
        <taxon>Trypanosomatida</taxon>
        <taxon>Trypanosomatidae</taxon>
        <taxon>Trypanosoma</taxon>
        <taxon>Duttonella</taxon>
    </lineage>
</organism>
<name>G0TW83_TRYVY</name>
<evidence type="ECO:0000256" key="4">
    <source>
        <dbReference type="ARBA" id="ARBA00023069"/>
    </source>
</evidence>
<dbReference type="InterPro" id="IPR056343">
    <property type="entry name" value="CFAP47_dom"/>
</dbReference>
<dbReference type="Pfam" id="PF22544">
    <property type="entry name" value="HYDIN_VesB_CFA65-like_Ig"/>
    <property type="match status" value="1"/>
</dbReference>
<evidence type="ECO:0000256" key="5">
    <source>
        <dbReference type="ARBA" id="ARBA00023273"/>
    </source>
</evidence>
<feature type="region of interest" description="Disordered" evidence="6">
    <location>
        <begin position="1"/>
        <end position="21"/>
    </location>
</feature>
<evidence type="ECO:0000259" key="9">
    <source>
        <dbReference type="Pfam" id="PF26579"/>
    </source>
</evidence>
<accession>G0TW83</accession>
<dbReference type="InterPro" id="IPR013783">
    <property type="entry name" value="Ig-like_fold"/>
</dbReference>
<dbReference type="GO" id="GO:0060271">
    <property type="term" value="P:cilium assembly"/>
    <property type="evidence" value="ECO:0007669"/>
    <property type="project" value="TreeGrafter"/>
</dbReference>
<evidence type="ECO:0000313" key="10">
    <source>
        <dbReference type="EMBL" id="CCC48221.1"/>
    </source>
</evidence>
<dbReference type="Pfam" id="PF24529">
    <property type="entry name" value="CFAP47"/>
    <property type="match status" value="1"/>
</dbReference>
<feature type="domain" description="CFAP47-like immunoglobulin-like" evidence="9">
    <location>
        <begin position="2503"/>
        <end position="2612"/>
    </location>
</feature>
<dbReference type="VEuPathDB" id="TriTrypDB:TvY486_0600120"/>
<evidence type="ECO:0000259" key="7">
    <source>
        <dbReference type="Pfam" id="PF22544"/>
    </source>
</evidence>
<reference evidence="10" key="1">
    <citation type="journal article" date="2012" name="Proc. Natl. Acad. Sci. U.S.A.">
        <title>Antigenic diversity is generated by distinct evolutionary mechanisms in African trypanosome species.</title>
        <authorList>
            <person name="Jackson A.P."/>
            <person name="Berry A."/>
            <person name="Aslett M."/>
            <person name="Allison H.C."/>
            <person name="Burton P."/>
            <person name="Vavrova-Anderson J."/>
            <person name="Brown R."/>
            <person name="Browne H."/>
            <person name="Corton N."/>
            <person name="Hauser H."/>
            <person name="Gamble J."/>
            <person name="Gilderthorp R."/>
            <person name="Marcello L."/>
            <person name="McQuillan J."/>
            <person name="Otto T.D."/>
            <person name="Quail M.A."/>
            <person name="Sanders M.J."/>
            <person name="van Tonder A."/>
            <person name="Ginger M.L."/>
            <person name="Field M.C."/>
            <person name="Barry J.D."/>
            <person name="Hertz-Fowler C."/>
            <person name="Berriman M."/>
        </authorList>
    </citation>
    <scope>NUCLEOTIDE SEQUENCE</scope>
    <source>
        <strain evidence="10">Y486</strain>
    </source>
</reference>
<protein>
    <recommendedName>
        <fullName evidence="11">Abnormal spindle-like microcephaly-associated protein ASH domain-containing protein</fullName>
    </recommendedName>
</protein>
<evidence type="ECO:0000256" key="3">
    <source>
        <dbReference type="ARBA" id="ARBA00022490"/>
    </source>
</evidence>
<dbReference type="Gene3D" id="2.60.40.10">
    <property type="entry name" value="Immunoglobulins"/>
    <property type="match status" value="9"/>
</dbReference>
<dbReference type="OMA" id="PMTNEAK"/>
<keyword evidence="4" id="KW-0969">Cilium</keyword>
<evidence type="ECO:0000256" key="1">
    <source>
        <dbReference type="ARBA" id="ARBA00004138"/>
    </source>
</evidence>
<evidence type="ECO:0000256" key="2">
    <source>
        <dbReference type="ARBA" id="ARBA00004496"/>
    </source>
</evidence>
<dbReference type="Pfam" id="PF14874">
    <property type="entry name" value="PapD-like"/>
    <property type="match status" value="1"/>
</dbReference>
<keyword evidence="3" id="KW-0963">Cytoplasm</keyword>
<comment type="subcellular location">
    <subcellularLocation>
        <location evidence="1">Cell projection</location>
        <location evidence="1">Cilium</location>
    </subcellularLocation>
    <subcellularLocation>
        <location evidence="2">Cytoplasm</location>
    </subcellularLocation>
</comment>
<gene>
    <name evidence="10" type="ORF">TVY486_0600120</name>
</gene>
<evidence type="ECO:0008006" key="11">
    <source>
        <dbReference type="Google" id="ProtNLM"/>
    </source>
</evidence>